<reference evidence="1" key="1">
    <citation type="submission" date="2017-08" db="EMBL/GenBank/DDBJ databases">
        <authorList>
            <person name="Imhoff J.F."/>
            <person name="Rahn T."/>
            <person name="Kuenzel S."/>
            <person name="Neulinger S.C."/>
        </authorList>
    </citation>
    <scope>NUCLEOTIDE SEQUENCE</scope>
    <source>
        <strain evidence="1">IM 151</strain>
    </source>
</reference>
<dbReference type="Gene3D" id="3.40.50.2000">
    <property type="entry name" value="Glycogen Phosphorylase B"/>
    <property type="match status" value="1"/>
</dbReference>
<keyword evidence="2" id="KW-1185">Reference proteome</keyword>
<evidence type="ECO:0000313" key="2">
    <source>
        <dbReference type="Proteomes" id="UP001041814"/>
    </source>
</evidence>
<gene>
    <name evidence="1" type="ORF">CKO43_00885</name>
</gene>
<proteinExistence type="predicted"/>
<dbReference type="Proteomes" id="UP001041814">
    <property type="component" value="Unassembled WGS sequence"/>
</dbReference>
<evidence type="ECO:0000313" key="1">
    <source>
        <dbReference type="EMBL" id="MBK1711332.1"/>
    </source>
</evidence>
<accession>A0ABS1DRA9</accession>
<dbReference type="EMBL" id="NRRU01000002">
    <property type="protein sequence ID" value="MBK1711332.1"/>
    <property type="molecule type" value="Genomic_DNA"/>
</dbReference>
<dbReference type="SUPFAM" id="SSF53756">
    <property type="entry name" value="UDP-Glycosyltransferase/glycogen phosphorylase"/>
    <property type="match status" value="1"/>
</dbReference>
<name>A0ABS1DRA9_RUBGE</name>
<reference evidence="1" key="2">
    <citation type="journal article" date="2020" name="Microorganisms">
        <title>Osmotic Adaptation and Compatible Solute Biosynthesis of Phototrophic Bacteria as Revealed from Genome Analyses.</title>
        <authorList>
            <person name="Imhoff J.F."/>
            <person name="Rahn T."/>
            <person name="Kunzel S."/>
            <person name="Keller A."/>
            <person name="Neulinger S.C."/>
        </authorList>
    </citation>
    <scope>NUCLEOTIDE SEQUENCE</scope>
    <source>
        <strain evidence="1">IM 151</strain>
    </source>
</reference>
<sequence>MPVLVVFSHLRWSFVWQRPQHLMSRLARRWRVVFVEEPVHDTGPARLEVHDAMPGVSVLVPHTPVLAAGFHDDQLALLEPLVARHLHAAGVREAVVWLYTPMALPLVKTLALRCLAYDCMDELAAFKDAPRQLRQRENALLKRADVVFTGGPSLYDAKRELHPNVHCIPSSVDAAHFEPAGLVAGSEHALAAAALQGALPGPRLGYYGVIDERLDLALVAALADARPEWQIVMVGPVVKIAPESLPRRANLHWLGMQPYARLPYLLAGWDLALMPFAINDATRFISPTKTLEYMAGEKATVSTPVRDVVSLYGDVVSIARDSAGFVEACETLLAESVAARCQRVMRMLNAVSAHSWERSADCVHDLLVQATVRATPARVEALAPAAPAAALAASAGGRA</sequence>
<comment type="caution">
    <text evidence="1">The sequence shown here is derived from an EMBL/GenBank/DDBJ whole genome shotgun (WGS) entry which is preliminary data.</text>
</comment>
<organism evidence="1 2">
    <name type="scientific">Rubrivivax gelatinosus</name>
    <name type="common">Rhodocyclus gelatinosus</name>
    <name type="synonym">Rhodopseudomonas gelatinosa</name>
    <dbReference type="NCBI Taxonomy" id="28068"/>
    <lineage>
        <taxon>Bacteria</taxon>
        <taxon>Pseudomonadati</taxon>
        <taxon>Pseudomonadota</taxon>
        <taxon>Betaproteobacteria</taxon>
        <taxon>Burkholderiales</taxon>
        <taxon>Sphaerotilaceae</taxon>
        <taxon>Rubrivivax</taxon>
    </lineage>
</organism>
<dbReference type="Pfam" id="PF13692">
    <property type="entry name" value="Glyco_trans_1_4"/>
    <property type="match status" value="1"/>
</dbReference>
<protein>
    <submittedName>
        <fullName evidence="1">Uncharacterized protein</fullName>
    </submittedName>
</protein>